<dbReference type="RefSeq" id="WP_146390228.1">
    <property type="nucleotide sequence ID" value="NZ_SJPK01000002.1"/>
</dbReference>
<organism evidence="3 4">
    <name type="scientific">Allorhodopirellula solitaria</name>
    <dbReference type="NCBI Taxonomy" id="2527987"/>
    <lineage>
        <taxon>Bacteria</taxon>
        <taxon>Pseudomonadati</taxon>
        <taxon>Planctomycetota</taxon>
        <taxon>Planctomycetia</taxon>
        <taxon>Pirellulales</taxon>
        <taxon>Pirellulaceae</taxon>
        <taxon>Allorhodopirellula</taxon>
    </lineage>
</organism>
<dbReference type="Pfam" id="PF12034">
    <property type="entry name" value="YfbK_C"/>
    <property type="match status" value="1"/>
</dbReference>
<protein>
    <submittedName>
        <fullName evidence="3">von Willebrand factor</fullName>
    </submittedName>
</protein>
<dbReference type="InterPro" id="IPR002035">
    <property type="entry name" value="VWF_A"/>
</dbReference>
<dbReference type="InterPro" id="IPR022156">
    <property type="entry name" value="Uncharacterised_YfbK_N"/>
</dbReference>
<dbReference type="InterPro" id="IPR036465">
    <property type="entry name" value="vWFA_dom_sf"/>
</dbReference>
<dbReference type="PANTHER" id="PTHR10579:SF43">
    <property type="entry name" value="ZINC FINGER (C3HC4-TYPE RING FINGER) FAMILY PROTEIN"/>
    <property type="match status" value="1"/>
</dbReference>
<accession>A0A5C5YEM8</accession>
<dbReference type="Gene3D" id="3.40.50.410">
    <property type="entry name" value="von Willebrand factor, type A domain"/>
    <property type="match status" value="1"/>
</dbReference>
<comment type="caution">
    <text evidence="3">The sequence shown here is derived from an EMBL/GenBank/DDBJ whole genome shotgun (WGS) entry which is preliminary data.</text>
</comment>
<feature type="region of interest" description="Disordered" evidence="1">
    <location>
        <begin position="330"/>
        <end position="361"/>
    </location>
</feature>
<evidence type="ECO:0000256" key="1">
    <source>
        <dbReference type="SAM" id="MobiDB-lite"/>
    </source>
</evidence>
<proteinExistence type="predicted"/>
<feature type="compositionally biased region" description="Low complexity" evidence="1">
    <location>
        <begin position="347"/>
        <end position="358"/>
    </location>
</feature>
<dbReference type="OrthoDB" id="9805121at2"/>
<dbReference type="InterPro" id="IPR021908">
    <property type="entry name" value="YfbK_C"/>
</dbReference>
<evidence type="ECO:0000259" key="2">
    <source>
        <dbReference type="PROSITE" id="PS50234"/>
    </source>
</evidence>
<feature type="compositionally biased region" description="Polar residues" evidence="1">
    <location>
        <begin position="437"/>
        <end position="449"/>
    </location>
</feature>
<gene>
    <name evidence="3" type="ORF">CA85_10940</name>
</gene>
<evidence type="ECO:0000313" key="3">
    <source>
        <dbReference type="EMBL" id="TWT74207.1"/>
    </source>
</evidence>
<dbReference type="Pfam" id="PF12450">
    <property type="entry name" value="vWF_A"/>
    <property type="match status" value="1"/>
</dbReference>
<keyword evidence="4" id="KW-1185">Reference proteome</keyword>
<dbReference type="Pfam" id="PF13519">
    <property type="entry name" value="VWA_2"/>
    <property type="match status" value="1"/>
</dbReference>
<feature type="domain" description="VWFA" evidence="2">
    <location>
        <begin position="602"/>
        <end position="776"/>
    </location>
</feature>
<evidence type="ECO:0000313" key="4">
    <source>
        <dbReference type="Proteomes" id="UP000318053"/>
    </source>
</evidence>
<dbReference type="SUPFAM" id="SSF53300">
    <property type="entry name" value="vWA-like"/>
    <property type="match status" value="1"/>
</dbReference>
<feature type="region of interest" description="Disordered" evidence="1">
    <location>
        <begin position="430"/>
        <end position="452"/>
    </location>
</feature>
<sequence length="946" mass="101888">MNEPSLKPSSDKDLETRITAVVLGEASDFERDQIERLIEQRPDLVAMKTRFESVHRLLHGIGQEQWPGDGDSEWKLPDRKREALLAKLSAKSGQVATDESVSDSGSQDANSSMGMLSNLHAAVPVSRFTKIASLVCAACLLVAFGLWKFAVPPQMAMVVSTQQAARERTSDFRSGYDIAIAEQLSAPERSRPMGPEGEGISSGIAMGSGGMSGSGGMGGMGGGMGISSSARDHDEMVWGVPGLPKARTATRFGAPNGRVAGRKAVSAGEVDGLGTEQAAQLHWGEPADAAANPNFAYQEIEEQLAVPPVAAEPRAEAELRLLEEQVEYARGASPEDSSVRSDAFGVPTDAPTNAPTAPADEEALFSTSGTVRSRGAQTLQREKSQFLKDRMDISAAQPQLGLSEREQIGLAFGDASSWESLSRRRASELGQRIENAPGQTAATMAQPATDSRFEGAEVKGVDSFFKHERFSELAPQEKQLKAKPRKPSSDPQPSKPQADRESIAPESNAAEDPFSTFSLHVGDVSFKLAAAALAQGQWPDADKVRMEEFVNALDYGDPLPRQSEKVACQIEQCIDPFVQQRNLLRVSLRTAAAGRAPATPLRLTLLLDNSGSMSRIDRQQTVVRAWETLLQQLQPGDLVSLISFARTPRLLADRLSGEQAKELTRLVENLPSEGGTNIEAAVQLAWEKAREQWLEGAQNRIILLTDGAVNLGDANPQRLSGLVQSIRDTGIAFDAAGISANGLNDEVLEALTRKGDGRYYLLDSAESADAGFARQIAGALRPAAMNVKVQVEFNPERVGNYRLLGFDKHRLKQEDFHNDKVDAAEMAAAEAGVALYQFQAKPEGQGDVGSVSVRFRDISTGQMLERRWPIPYQPNAPRADQAPQSMRLATAAALLAAKLGGHPLGATVELKSLAELIAGLPPQHRVANRVNQLEQMIQQARQIGGE</sequence>
<dbReference type="PANTHER" id="PTHR10579">
    <property type="entry name" value="CALCIUM-ACTIVATED CHLORIDE CHANNEL REGULATOR"/>
    <property type="match status" value="1"/>
</dbReference>
<dbReference type="EMBL" id="SJPK01000002">
    <property type="protein sequence ID" value="TWT74207.1"/>
    <property type="molecule type" value="Genomic_DNA"/>
</dbReference>
<dbReference type="InterPro" id="IPR051266">
    <property type="entry name" value="CLCR"/>
</dbReference>
<dbReference type="SMART" id="SM00327">
    <property type="entry name" value="VWA"/>
    <property type="match status" value="1"/>
</dbReference>
<dbReference type="PROSITE" id="PS50234">
    <property type="entry name" value="VWFA"/>
    <property type="match status" value="1"/>
</dbReference>
<dbReference type="AlphaFoldDB" id="A0A5C5YEM8"/>
<name>A0A5C5YEM8_9BACT</name>
<reference evidence="3 4" key="1">
    <citation type="submission" date="2019-02" db="EMBL/GenBank/DDBJ databases">
        <title>Deep-cultivation of Planctomycetes and their phenomic and genomic characterization uncovers novel biology.</title>
        <authorList>
            <person name="Wiegand S."/>
            <person name="Jogler M."/>
            <person name="Boedeker C."/>
            <person name="Pinto D."/>
            <person name="Vollmers J."/>
            <person name="Rivas-Marin E."/>
            <person name="Kohn T."/>
            <person name="Peeters S.H."/>
            <person name="Heuer A."/>
            <person name="Rast P."/>
            <person name="Oberbeckmann S."/>
            <person name="Bunk B."/>
            <person name="Jeske O."/>
            <person name="Meyerdierks A."/>
            <person name="Storesund J.E."/>
            <person name="Kallscheuer N."/>
            <person name="Luecker S."/>
            <person name="Lage O.M."/>
            <person name="Pohl T."/>
            <person name="Merkel B.J."/>
            <person name="Hornburger P."/>
            <person name="Mueller R.-W."/>
            <person name="Bruemmer F."/>
            <person name="Labrenz M."/>
            <person name="Spormann A.M."/>
            <person name="Op Den Camp H."/>
            <person name="Overmann J."/>
            <person name="Amann R."/>
            <person name="Jetten M.S.M."/>
            <person name="Mascher T."/>
            <person name="Medema M.H."/>
            <person name="Devos D.P."/>
            <person name="Kaster A.-K."/>
            <person name="Ovreas L."/>
            <person name="Rohde M."/>
            <person name="Galperin M.Y."/>
            <person name="Jogler C."/>
        </authorList>
    </citation>
    <scope>NUCLEOTIDE SEQUENCE [LARGE SCALE GENOMIC DNA]</scope>
    <source>
        <strain evidence="3 4">CA85</strain>
    </source>
</reference>
<dbReference type="Proteomes" id="UP000318053">
    <property type="component" value="Unassembled WGS sequence"/>
</dbReference>
<feature type="region of interest" description="Disordered" evidence="1">
    <location>
        <begin position="473"/>
        <end position="505"/>
    </location>
</feature>